<comment type="caution">
    <text evidence="2">The sequence shown here is derived from an EMBL/GenBank/DDBJ whole genome shotgun (WGS) entry which is preliminary data.</text>
</comment>
<dbReference type="PANTHER" id="PTHR38130">
    <property type="entry name" value="EF-HAND DOMAIN-CONTAINING PROTEIN"/>
    <property type="match status" value="1"/>
</dbReference>
<reference evidence="2" key="1">
    <citation type="submission" date="2023-06" db="EMBL/GenBank/DDBJ databases">
        <authorList>
            <person name="Kurt Z."/>
        </authorList>
    </citation>
    <scope>NUCLEOTIDE SEQUENCE</scope>
</reference>
<dbReference type="EMBL" id="CAXDID020000165">
    <property type="protein sequence ID" value="CAL6045730.1"/>
    <property type="molecule type" value="Genomic_DNA"/>
</dbReference>
<evidence type="ECO:0000256" key="1">
    <source>
        <dbReference type="SAM" id="MobiDB-lite"/>
    </source>
</evidence>
<evidence type="ECO:0000313" key="4">
    <source>
        <dbReference type="Proteomes" id="UP001642409"/>
    </source>
</evidence>
<dbReference type="PANTHER" id="PTHR38130:SF1">
    <property type="entry name" value="EF-HAND DOMAIN-CONTAINING PROTEIN"/>
    <property type="match status" value="1"/>
</dbReference>
<reference evidence="3 4" key="2">
    <citation type="submission" date="2024-07" db="EMBL/GenBank/DDBJ databases">
        <authorList>
            <person name="Akdeniz Z."/>
        </authorList>
    </citation>
    <scope>NUCLEOTIDE SEQUENCE [LARGE SCALE GENOMIC DNA]</scope>
</reference>
<keyword evidence="4" id="KW-1185">Reference proteome</keyword>
<sequence length="432" mass="49244">MSAISKPLYKTGTVPNTRPSTFDNVFPHKQQKELTYRGNPLNPTYKLPSYQTIEPVPTKQLYETNKLDDIDGAQQRPSYYSTALKKTPQIRNTNLDVTDITGAPVSREKLPRPNLQDISDIASIKVQRSSSRDPVNPNYTWKNAENPDFLIDQRKEQLQNRQMKDSYIYNTTDIVGYEIGVKKRLRHHGHVGEVYDSLRTDDYQQKQKQELKRDYDFNSNKPLLQIGQENDSTAYQPSKNTNNLALSSAAEEQTYDCFKSMKESQVLKQATDFKFSGAYDIPEKKELPAHEIYKKKINKSDDPKQIPVAGINTDGLVIAFKHQTIGYLPGPPPEAYKERGFGKVYNEEAEVKAIIAKNEAENKEPKKKQIVVSGMENLKTSGLLDTHGSQKFKESLVVSRKVNEAKPITKTNQSREKFTANDEIEMVKSLKF</sequence>
<feature type="compositionally biased region" description="Polar residues" evidence="1">
    <location>
        <begin position="13"/>
        <end position="22"/>
    </location>
</feature>
<organism evidence="2">
    <name type="scientific">Hexamita inflata</name>
    <dbReference type="NCBI Taxonomy" id="28002"/>
    <lineage>
        <taxon>Eukaryota</taxon>
        <taxon>Metamonada</taxon>
        <taxon>Diplomonadida</taxon>
        <taxon>Hexamitidae</taxon>
        <taxon>Hexamitinae</taxon>
        <taxon>Hexamita</taxon>
    </lineage>
</organism>
<dbReference type="AlphaFoldDB" id="A0AA86UR29"/>
<dbReference type="Proteomes" id="UP001642409">
    <property type="component" value="Unassembled WGS sequence"/>
</dbReference>
<evidence type="ECO:0000313" key="3">
    <source>
        <dbReference type="EMBL" id="CAL6045730.1"/>
    </source>
</evidence>
<gene>
    <name evidence="3" type="ORF">HINF_LOCUS41318</name>
    <name evidence="2" type="ORF">HINF_LOCUS52334</name>
</gene>
<protein>
    <submittedName>
        <fullName evidence="2">Uncharacterized protein</fullName>
    </submittedName>
</protein>
<feature type="region of interest" description="Disordered" evidence="1">
    <location>
        <begin position="1"/>
        <end position="22"/>
    </location>
</feature>
<accession>A0AA86UR29</accession>
<proteinExistence type="predicted"/>
<dbReference type="EMBL" id="CATOUU010000981">
    <property type="protein sequence ID" value="CAI9964689.1"/>
    <property type="molecule type" value="Genomic_DNA"/>
</dbReference>
<evidence type="ECO:0000313" key="2">
    <source>
        <dbReference type="EMBL" id="CAI9964689.1"/>
    </source>
</evidence>
<name>A0AA86UR29_9EUKA</name>